<proteinExistence type="predicted"/>
<dbReference type="OMA" id="RFLMIMD"/>
<dbReference type="Proteomes" id="UP000017836">
    <property type="component" value="Unassembled WGS sequence"/>
</dbReference>
<evidence type="ECO:0000313" key="2">
    <source>
        <dbReference type="EMBL" id="ERM93626.1"/>
    </source>
</evidence>
<dbReference type="KEGG" id="atr:18421583"/>
<dbReference type="HOGENOM" id="CLU_137595_0_0_1"/>
<feature type="transmembrane region" description="Helical" evidence="1">
    <location>
        <begin position="52"/>
        <end position="69"/>
    </location>
</feature>
<dbReference type="PANTHER" id="PTHR15852:SF52">
    <property type="entry name" value="THYLAKOID LUMENAL P17.1 PROTEIN"/>
    <property type="match status" value="1"/>
</dbReference>
<gene>
    <name evidence="2" type="ORF">AMTR_s00004p00145140</name>
</gene>
<name>W1NE23_AMBTC</name>
<dbReference type="AlphaFoldDB" id="W1NE23"/>
<dbReference type="STRING" id="13333.W1NE23"/>
<dbReference type="OrthoDB" id="542764at2759"/>
<protein>
    <submittedName>
        <fullName evidence="2">Uncharacterized protein</fullName>
    </submittedName>
</protein>
<dbReference type="eggNOG" id="ENOG502S1HB">
    <property type="taxonomic scope" value="Eukaryota"/>
</dbReference>
<feature type="transmembrane region" description="Helical" evidence="1">
    <location>
        <begin position="75"/>
        <end position="96"/>
    </location>
</feature>
<dbReference type="Gramene" id="ERM93626">
    <property type="protein sequence ID" value="ERM93626"/>
    <property type="gene ID" value="AMTR_s00004p00145140"/>
</dbReference>
<accession>W1NE23</accession>
<evidence type="ECO:0000256" key="1">
    <source>
        <dbReference type="SAM" id="Phobius"/>
    </source>
</evidence>
<keyword evidence="1" id="KW-0812">Transmembrane</keyword>
<organism evidence="2 3">
    <name type="scientific">Amborella trichopoda</name>
    <dbReference type="NCBI Taxonomy" id="13333"/>
    <lineage>
        <taxon>Eukaryota</taxon>
        <taxon>Viridiplantae</taxon>
        <taxon>Streptophyta</taxon>
        <taxon>Embryophyta</taxon>
        <taxon>Tracheophyta</taxon>
        <taxon>Spermatophyta</taxon>
        <taxon>Magnoliopsida</taxon>
        <taxon>Amborellales</taxon>
        <taxon>Amborellaceae</taxon>
        <taxon>Amborella</taxon>
    </lineage>
</organism>
<dbReference type="EMBL" id="KI397628">
    <property type="protein sequence ID" value="ERM93626.1"/>
    <property type="molecule type" value="Genomic_DNA"/>
</dbReference>
<sequence length="154" mass="16458">MAAFSSTLHKLSCSTSYPSLSLPVNFPHAQLSPVQIGKPESLRIKNGAKPKFLNYRLLLVNPLLFVNGGERPLDTQTLLVTISVLITITLSLLLGFKGDPVPCQRCAGNGGTKCVFCSDGKMRQETGLVDCRVCKGAGLILCKKCGGSGYSTRL</sequence>
<dbReference type="PANTHER" id="PTHR15852">
    <property type="entry name" value="PLASTID TRANSCRIPTIONALLY ACTIVE PROTEIN"/>
    <property type="match status" value="1"/>
</dbReference>
<reference evidence="3" key="1">
    <citation type="journal article" date="2013" name="Science">
        <title>The Amborella genome and the evolution of flowering plants.</title>
        <authorList>
            <consortium name="Amborella Genome Project"/>
        </authorList>
    </citation>
    <scope>NUCLEOTIDE SEQUENCE [LARGE SCALE GENOMIC DNA]</scope>
</reference>
<keyword evidence="1" id="KW-1133">Transmembrane helix</keyword>
<keyword evidence="1" id="KW-0472">Membrane</keyword>
<evidence type="ECO:0000313" key="3">
    <source>
        <dbReference type="Proteomes" id="UP000017836"/>
    </source>
</evidence>
<keyword evidence="3" id="KW-1185">Reference proteome</keyword>